<keyword evidence="1" id="KW-1003">Cell membrane</keyword>
<dbReference type="EMBL" id="SMRT01000021">
    <property type="protein sequence ID" value="TDF92339.1"/>
    <property type="molecule type" value="Genomic_DNA"/>
</dbReference>
<evidence type="ECO:0000256" key="2">
    <source>
        <dbReference type="ARBA" id="ARBA00022692"/>
    </source>
</evidence>
<protein>
    <submittedName>
        <fullName evidence="6">DUF1516 family protein</fullName>
    </submittedName>
</protein>
<accession>A0A4R5KB18</accession>
<keyword evidence="3 5" id="KW-1133">Transmembrane helix</keyword>
<feature type="transmembrane region" description="Helical" evidence="5">
    <location>
        <begin position="60"/>
        <end position="79"/>
    </location>
</feature>
<comment type="caution">
    <text evidence="6">The sequence shown here is derived from an EMBL/GenBank/DDBJ whole genome shotgun (WGS) entry which is preliminary data.</text>
</comment>
<proteinExistence type="predicted"/>
<keyword evidence="4 5" id="KW-0472">Membrane</keyword>
<dbReference type="OrthoDB" id="2365314at2"/>
<dbReference type="InterPro" id="IPR010899">
    <property type="entry name" value="UPF0344"/>
</dbReference>
<dbReference type="AlphaFoldDB" id="A0A4R5KB18"/>
<sequence length="109" mass="12430">MFNILYQSHAGTWALMLIAFILSVIFQRQKVTSIILKVLYLIMLVSGIGMLFMLGFPLLFVLKGVLAIILIGMMEVILARRRRNQPELIMWLIWLVALVLILLLGFGVI</sequence>
<evidence type="ECO:0000256" key="4">
    <source>
        <dbReference type="ARBA" id="ARBA00023136"/>
    </source>
</evidence>
<gene>
    <name evidence="6" type="ORF">E1757_30175</name>
</gene>
<name>A0A4R5KB18_9BACL</name>
<feature type="transmembrane region" description="Helical" evidence="5">
    <location>
        <begin position="88"/>
        <end position="108"/>
    </location>
</feature>
<feature type="transmembrane region" description="Helical" evidence="5">
    <location>
        <begin position="38"/>
        <end position="54"/>
    </location>
</feature>
<dbReference type="Pfam" id="PF07457">
    <property type="entry name" value="DUF1516"/>
    <property type="match status" value="1"/>
</dbReference>
<evidence type="ECO:0000313" key="7">
    <source>
        <dbReference type="Proteomes" id="UP000295636"/>
    </source>
</evidence>
<organism evidence="6 7">
    <name type="scientific">Paenibacillus piri</name>
    <dbReference type="NCBI Taxonomy" id="2547395"/>
    <lineage>
        <taxon>Bacteria</taxon>
        <taxon>Bacillati</taxon>
        <taxon>Bacillota</taxon>
        <taxon>Bacilli</taxon>
        <taxon>Bacillales</taxon>
        <taxon>Paenibacillaceae</taxon>
        <taxon>Paenibacillus</taxon>
    </lineage>
</organism>
<evidence type="ECO:0000256" key="5">
    <source>
        <dbReference type="SAM" id="Phobius"/>
    </source>
</evidence>
<evidence type="ECO:0000256" key="3">
    <source>
        <dbReference type="ARBA" id="ARBA00022989"/>
    </source>
</evidence>
<evidence type="ECO:0000313" key="6">
    <source>
        <dbReference type="EMBL" id="TDF92339.1"/>
    </source>
</evidence>
<keyword evidence="2 5" id="KW-0812">Transmembrane</keyword>
<dbReference type="RefSeq" id="WP_133235290.1">
    <property type="nucleotide sequence ID" value="NZ_SMRT01000021.1"/>
</dbReference>
<keyword evidence="7" id="KW-1185">Reference proteome</keyword>
<dbReference type="Proteomes" id="UP000295636">
    <property type="component" value="Unassembled WGS sequence"/>
</dbReference>
<reference evidence="6 7" key="1">
    <citation type="submission" date="2019-03" db="EMBL/GenBank/DDBJ databases">
        <title>This is whole genome sequence of Paenibacillus sp MS74 strain.</title>
        <authorList>
            <person name="Trinh H.N."/>
        </authorList>
    </citation>
    <scope>NUCLEOTIDE SEQUENCE [LARGE SCALE GENOMIC DNA]</scope>
    <source>
        <strain evidence="6 7">MS74</strain>
    </source>
</reference>
<evidence type="ECO:0000256" key="1">
    <source>
        <dbReference type="ARBA" id="ARBA00022475"/>
    </source>
</evidence>
<feature type="transmembrane region" description="Helical" evidence="5">
    <location>
        <begin position="6"/>
        <end position="26"/>
    </location>
</feature>